<comment type="similarity">
    <text evidence="3">Belongs to the zinc-containing alcohol dehydrogenase family.</text>
</comment>
<evidence type="ECO:0000256" key="8">
    <source>
        <dbReference type="ARBA" id="ARBA00022833"/>
    </source>
</evidence>
<accession>A0AA38FFS5</accession>
<evidence type="ECO:0000256" key="1">
    <source>
        <dbReference type="ARBA" id="ARBA00001947"/>
    </source>
</evidence>
<gene>
    <name evidence="13" type="ORF">KI387_012073</name>
</gene>
<dbReference type="EC" id="1.1.1.1" evidence="5"/>
<keyword evidence="9" id="KW-0560">Oxidoreductase</keyword>
<keyword evidence="10" id="KW-0520">NAD</keyword>
<comment type="caution">
    <text evidence="13">The sequence shown here is derived from an EMBL/GenBank/DDBJ whole genome shotgun (WGS) entry which is preliminary data.</text>
</comment>
<comment type="subcellular location">
    <subcellularLocation>
        <location evidence="2">Cytoplasm</location>
    </subcellularLocation>
</comment>
<feature type="non-terminal residue" evidence="13">
    <location>
        <position position="1"/>
    </location>
</feature>
<dbReference type="GO" id="GO:0046294">
    <property type="term" value="P:formaldehyde catabolic process"/>
    <property type="evidence" value="ECO:0007669"/>
    <property type="project" value="TreeGrafter"/>
</dbReference>
<comment type="subunit">
    <text evidence="4">Homodimer.</text>
</comment>
<feature type="non-terminal residue" evidence="13">
    <location>
        <position position="100"/>
    </location>
</feature>
<keyword evidence="8" id="KW-0862">Zinc</keyword>
<comment type="cofactor">
    <cofactor evidence="1">
        <name>Zn(2+)</name>
        <dbReference type="ChEBI" id="CHEBI:29105"/>
    </cofactor>
</comment>
<evidence type="ECO:0000313" key="14">
    <source>
        <dbReference type="Proteomes" id="UP000824469"/>
    </source>
</evidence>
<dbReference type="GO" id="GO:0005829">
    <property type="term" value="C:cytosol"/>
    <property type="evidence" value="ECO:0007669"/>
    <property type="project" value="TreeGrafter"/>
</dbReference>
<evidence type="ECO:0000256" key="7">
    <source>
        <dbReference type="ARBA" id="ARBA00022723"/>
    </source>
</evidence>
<comment type="catalytic activity">
    <reaction evidence="12">
        <text>a primary alcohol + NAD(+) = an aldehyde + NADH + H(+)</text>
        <dbReference type="Rhea" id="RHEA:10736"/>
        <dbReference type="ChEBI" id="CHEBI:15378"/>
        <dbReference type="ChEBI" id="CHEBI:15734"/>
        <dbReference type="ChEBI" id="CHEBI:17478"/>
        <dbReference type="ChEBI" id="CHEBI:57540"/>
        <dbReference type="ChEBI" id="CHEBI:57945"/>
        <dbReference type="EC" id="1.1.1.1"/>
    </reaction>
</comment>
<comment type="catalytic activity">
    <reaction evidence="11">
        <text>a secondary alcohol + NAD(+) = a ketone + NADH + H(+)</text>
        <dbReference type="Rhea" id="RHEA:10740"/>
        <dbReference type="ChEBI" id="CHEBI:15378"/>
        <dbReference type="ChEBI" id="CHEBI:17087"/>
        <dbReference type="ChEBI" id="CHEBI:35681"/>
        <dbReference type="ChEBI" id="CHEBI:57540"/>
        <dbReference type="ChEBI" id="CHEBI:57945"/>
        <dbReference type="EC" id="1.1.1.1"/>
    </reaction>
</comment>
<organism evidence="13 14">
    <name type="scientific">Taxus chinensis</name>
    <name type="common">Chinese yew</name>
    <name type="synonym">Taxus wallichiana var. chinensis</name>
    <dbReference type="NCBI Taxonomy" id="29808"/>
    <lineage>
        <taxon>Eukaryota</taxon>
        <taxon>Viridiplantae</taxon>
        <taxon>Streptophyta</taxon>
        <taxon>Embryophyta</taxon>
        <taxon>Tracheophyta</taxon>
        <taxon>Spermatophyta</taxon>
        <taxon>Pinopsida</taxon>
        <taxon>Pinidae</taxon>
        <taxon>Conifers II</taxon>
        <taxon>Cupressales</taxon>
        <taxon>Taxaceae</taxon>
        <taxon>Taxus</taxon>
    </lineage>
</organism>
<evidence type="ECO:0000256" key="6">
    <source>
        <dbReference type="ARBA" id="ARBA00022490"/>
    </source>
</evidence>
<evidence type="ECO:0000256" key="12">
    <source>
        <dbReference type="ARBA" id="ARBA00049243"/>
    </source>
</evidence>
<keyword evidence="14" id="KW-1185">Reference proteome</keyword>
<keyword evidence="7" id="KW-0479">Metal-binding</keyword>
<dbReference type="Gene3D" id="3.90.180.10">
    <property type="entry name" value="Medium-chain alcohol dehydrogenases, catalytic domain"/>
    <property type="match status" value="1"/>
</dbReference>
<keyword evidence="6" id="KW-0963">Cytoplasm</keyword>
<dbReference type="GO" id="GO:0051903">
    <property type="term" value="F:S-(hydroxymethyl)glutathione dehydrogenase [NAD(P)+] activity"/>
    <property type="evidence" value="ECO:0007669"/>
    <property type="project" value="TreeGrafter"/>
</dbReference>
<dbReference type="GO" id="GO:0008270">
    <property type="term" value="F:zinc ion binding"/>
    <property type="evidence" value="ECO:0007669"/>
    <property type="project" value="TreeGrafter"/>
</dbReference>
<evidence type="ECO:0000313" key="13">
    <source>
        <dbReference type="EMBL" id="KAH9300490.1"/>
    </source>
</evidence>
<evidence type="ECO:0000256" key="10">
    <source>
        <dbReference type="ARBA" id="ARBA00023027"/>
    </source>
</evidence>
<evidence type="ECO:0000256" key="3">
    <source>
        <dbReference type="ARBA" id="ARBA00008072"/>
    </source>
</evidence>
<dbReference type="EMBL" id="JAHRHJ020000009">
    <property type="protein sequence ID" value="KAH9300490.1"/>
    <property type="molecule type" value="Genomic_DNA"/>
</dbReference>
<dbReference type="PANTHER" id="PTHR43880">
    <property type="entry name" value="ALCOHOL DEHYDROGENASE"/>
    <property type="match status" value="1"/>
</dbReference>
<dbReference type="PANTHER" id="PTHR43880:SF9">
    <property type="entry name" value="ALCOHOL DEHYDROGENASE 1"/>
    <property type="match status" value="1"/>
</dbReference>
<reference evidence="13 14" key="1">
    <citation type="journal article" date="2021" name="Nat. Plants">
        <title>The Taxus genome provides insights into paclitaxel biosynthesis.</title>
        <authorList>
            <person name="Xiong X."/>
            <person name="Gou J."/>
            <person name="Liao Q."/>
            <person name="Li Y."/>
            <person name="Zhou Q."/>
            <person name="Bi G."/>
            <person name="Li C."/>
            <person name="Du R."/>
            <person name="Wang X."/>
            <person name="Sun T."/>
            <person name="Guo L."/>
            <person name="Liang H."/>
            <person name="Lu P."/>
            <person name="Wu Y."/>
            <person name="Zhang Z."/>
            <person name="Ro D.K."/>
            <person name="Shang Y."/>
            <person name="Huang S."/>
            <person name="Yan J."/>
        </authorList>
    </citation>
    <scope>NUCLEOTIDE SEQUENCE [LARGE SCALE GENOMIC DNA]</scope>
    <source>
        <strain evidence="13">Ta-2019</strain>
    </source>
</reference>
<dbReference type="OMA" id="IEDTRRC"/>
<evidence type="ECO:0000256" key="11">
    <source>
        <dbReference type="ARBA" id="ARBA00049164"/>
    </source>
</evidence>
<evidence type="ECO:0000256" key="4">
    <source>
        <dbReference type="ARBA" id="ARBA00011738"/>
    </source>
</evidence>
<evidence type="ECO:0000256" key="9">
    <source>
        <dbReference type="ARBA" id="ARBA00023002"/>
    </source>
</evidence>
<dbReference type="GO" id="GO:0004022">
    <property type="term" value="F:alcohol dehydrogenase (NAD+) activity"/>
    <property type="evidence" value="ECO:0007669"/>
    <property type="project" value="UniProtKB-EC"/>
</dbReference>
<dbReference type="InterPro" id="IPR011032">
    <property type="entry name" value="GroES-like_sf"/>
</dbReference>
<protein>
    <recommendedName>
        <fullName evidence="5">alcohol dehydrogenase</fullName>
        <ecNumber evidence="5">1.1.1.1</ecNumber>
    </recommendedName>
</protein>
<evidence type="ECO:0000256" key="2">
    <source>
        <dbReference type="ARBA" id="ARBA00004496"/>
    </source>
</evidence>
<dbReference type="Gene3D" id="3.40.50.720">
    <property type="entry name" value="NAD(P)-binding Rossmann-like Domain"/>
    <property type="match status" value="1"/>
</dbReference>
<proteinExistence type="inferred from homology"/>
<dbReference type="SUPFAM" id="SSF50129">
    <property type="entry name" value="GroES-like"/>
    <property type="match status" value="1"/>
</dbReference>
<sequence length="100" mass="10326">ISTNKGVMISDGKTIFSIGGKPIYHFLGTSTFSEYTVAHVGYVAKINPEAPLSKTCILSYGVSIGMGATLNVAKPKKDSTVAVFDLGGVGLAVSMTLING</sequence>
<name>A0AA38FFS5_TAXCH</name>
<dbReference type="AlphaFoldDB" id="A0AA38FFS5"/>
<evidence type="ECO:0000256" key="5">
    <source>
        <dbReference type="ARBA" id="ARBA00013190"/>
    </source>
</evidence>
<dbReference type="Proteomes" id="UP000824469">
    <property type="component" value="Unassembled WGS sequence"/>
</dbReference>